<dbReference type="NCBIfam" id="NF005682">
    <property type="entry name" value="PRK07480.1"/>
    <property type="match status" value="1"/>
</dbReference>
<comment type="similarity">
    <text evidence="2 6">Belongs to the class-III pyridoxal-phosphate-dependent aminotransferase family.</text>
</comment>
<dbReference type="GO" id="GO:0030170">
    <property type="term" value="F:pyridoxal phosphate binding"/>
    <property type="evidence" value="ECO:0007669"/>
    <property type="project" value="InterPro"/>
</dbReference>
<dbReference type="OrthoDB" id="9801052at2"/>
<keyword evidence="5 6" id="KW-0663">Pyridoxal phosphate</keyword>
<keyword evidence="8" id="KW-1185">Reference proteome</keyword>
<dbReference type="InterPro" id="IPR015424">
    <property type="entry name" value="PyrdxlP-dep_Trfase"/>
</dbReference>
<sequence>MTNNPPASQHNAIQLQDAGHHIHPFTDTKALNKKGARVINRGEGVYVWDDQGNKMLDAMAGLWCMAIGYGRTEVADAVHAQMQELPYYNTFFQTTHKPVAELAKKLAEISPEAINHTFFTSGGSDANDTMLRLVRHYWASLGKPSKKVIISRKNAYHGSTVAGASLGGMTFMHEQGDLPIPNITHIGQPYWYGEGGDLTPDEFGLLRARELEEKILELGEDKVAAFIAEPVQGAGGVIIPPDSYWPEVQRICDKYEILLVADEVITGFGRTGERFASETYDLKPDVICIAKALSSGYLPIGGVMLSDRLADVVINQGGEFEHGYTYSGHPAACAAALKVLEIMDREDLPNYVKNDIGPYLQERWLKLADHPLVGEARMVGLMGALELTPDKATRAKFAVKAGTVGLMCREFCFDNGLVMRAVGDTMIISPPLVLSHDEADELIAKATAVLDLTYAAAKEAGYL</sequence>
<dbReference type="FunFam" id="3.40.640.10:FF:000014">
    <property type="entry name" value="Adenosylmethionine-8-amino-7-oxononanoate aminotransferase, probable"/>
    <property type="match status" value="1"/>
</dbReference>
<dbReference type="InterPro" id="IPR005814">
    <property type="entry name" value="Aminotrans_3"/>
</dbReference>
<dbReference type="NCBIfam" id="NF004767">
    <property type="entry name" value="PRK06105.1"/>
    <property type="match status" value="1"/>
</dbReference>
<dbReference type="PANTHER" id="PTHR43094">
    <property type="entry name" value="AMINOTRANSFERASE"/>
    <property type="match status" value="1"/>
</dbReference>
<dbReference type="PROSITE" id="PS00600">
    <property type="entry name" value="AA_TRANSFER_CLASS_3"/>
    <property type="match status" value="1"/>
</dbReference>
<dbReference type="EMBL" id="QGKM01000075">
    <property type="protein sequence ID" value="PWQ92816.1"/>
    <property type="molecule type" value="Genomic_DNA"/>
</dbReference>
<organism evidence="7 8">
    <name type="scientific">Leucothrix pacifica</name>
    <dbReference type="NCBI Taxonomy" id="1247513"/>
    <lineage>
        <taxon>Bacteria</taxon>
        <taxon>Pseudomonadati</taxon>
        <taxon>Pseudomonadota</taxon>
        <taxon>Gammaproteobacteria</taxon>
        <taxon>Thiotrichales</taxon>
        <taxon>Thiotrichaceae</taxon>
        <taxon>Leucothrix</taxon>
    </lineage>
</organism>
<dbReference type="GO" id="GO:0008483">
    <property type="term" value="F:transaminase activity"/>
    <property type="evidence" value="ECO:0007669"/>
    <property type="project" value="UniProtKB-KW"/>
</dbReference>
<dbReference type="Pfam" id="PF00202">
    <property type="entry name" value="Aminotran_3"/>
    <property type="match status" value="1"/>
</dbReference>
<dbReference type="Gene3D" id="3.40.640.10">
    <property type="entry name" value="Type I PLP-dependent aspartate aminotransferase-like (Major domain)"/>
    <property type="match status" value="1"/>
</dbReference>
<accession>A0A317C2C3</accession>
<gene>
    <name evidence="7" type="ORF">DKW60_18905</name>
</gene>
<dbReference type="InterPro" id="IPR049704">
    <property type="entry name" value="Aminotrans_3_PPA_site"/>
</dbReference>
<evidence type="ECO:0000256" key="3">
    <source>
        <dbReference type="ARBA" id="ARBA00022576"/>
    </source>
</evidence>
<dbReference type="InterPro" id="IPR015421">
    <property type="entry name" value="PyrdxlP-dep_Trfase_major"/>
</dbReference>
<evidence type="ECO:0000256" key="4">
    <source>
        <dbReference type="ARBA" id="ARBA00022679"/>
    </source>
</evidence>
<comment type="cofactor">
    <cofactor evidence="1">
        <name>pyridoxal 5'-phosphate</name>
        <dbReference type="ChEBI" id="CHEBI:597326"/>
    </cofactor>
</comment>
<keyword evidence="4 7" id="KW-0808">Transferase</keyword>
<evidence type="ECO:0000256" key="5">
    <source>
        <dbReference type="ARBA" id="ARBA00022898"/>
    </source>
</evidence>
<evidence type="ECO:0000256" key="1">
    <source>
        <dbReference type="ARBA" id="ARBA00001933"/>
    </source>
</evidence>
<name>A0A317C2C3_9GAMM</name>
<evidence type="ECO:0000256" key="2">
    <source>
        <dbReference type="ARBA" id="ARBA00008954"/>
    </source>
</evidence>
<dbReference type="PIRSF" id="PIRSF000521">
    <property type="entry name" value="Transaminase_4ab_Lys_Orn"/>
    <property type="match status" value="1"/>
</dbReference>
<keyword evidence="3 7" id="KW-0032">Aminotransferase</keyword>
<dbReference type="PANTHER" id="PTHR43094:SF1">
    <property type="entry name" value="AMINOTRANSFERASE CLASS-III"/>
    <property type="match status" value="1"/>
</dbReference>
<evidence type="ECO:0000313" key="8">
    <source>
        <dbReference type="Proteomes" id="UP000245539"/>
    </source>
</evidence>
<proteinExistence type="inferred from homology"/>
<dbReference type="CDD" id="cd00610">
    <property type="entry name" value="OAT_like"/>
    <property type="match status" value="1"/>
</dbReference>
<evidence type="ECO:0000313" key="7">
    <source>
        <dbReference type="EMBL" id="PWQ92816.1"/>
    </source>
</evidence>
<dbReference type="GO" id="GO:0005829">
    <property type="term" value="C:cytosol"/>
    <property type="evidence" value="ECO:0007669"/>
    <property type="project" value="TreeGrafter"/>
</dbReference>
<reference evidence="7 8" key="1">
    <citation type="submission" date="2018-05" db="EMBL/GenBank/DDBJ databases">
        <title>Leucothrix arctica sp. nov., isolated from Arctic seawater.</title>
        <authorList>
            <person name="Choi A."/>
            <person name="Baek K."/>
        </authorList>
    </citation>
    <scope>NUCLEOTIDE SEQUENCE [LARGE SCALE GENOMIC DNA]</scope>
    <source>
        <strain evidence="7 8">JCM 18388</strain>
    </source>
</reference>
<dbReference type="RefSeq" id="WP_109839228.1">
    <property type="nucleotide sequence ID" value="NZ_QGKM01000075.1"/>
</dbReference>
<evidence type="ECO:0000256" key="6">
    <source>
        <dbReference type="RuleBase" id="RU003560"/>
    </source>
</evidence>
<protein>
    <submittedName>
        <fullName evidence="7">Aspartate aminotransferase family protein</fullName>
    </submittedName>
</protein>
<dbReference type="Proteomes" id="UP000245539">
    <property type="component" value="Unassembled WGS sequence"/>
</dbReference>
<dbReference type="Gene3D" id="3.90.1150.10">
    <property type="entry name" value="Aspartate Aminotransferase, domain 1"/>
    <property type="match status" value="1"/>
</dbReference>
<comment type="caution">
    <text evidence="7">The sequence shown here is derived from an EMBL/GenBank/DDBJ whole genome shotgun (WGS) entry which is preliminary data.</text>
</comment>
<dbReference type="AlphaFoldDB" id="A0A317C2C3"/>
<dbReference type="InterPro" id="IPR015422">
    <property type="entry name" value="PyrdxlP-dep_Trfase_small"/>
</dbReference>
<dbReference type="SUPFAM" id="SSF53383">
    <property type="entry name" value="PLP-dependent transferases"/>
    <property type="match status" value="1"/>
</dbReference>